<reference evidence="1 2" key="1">
    <citation type="submission" date="2018-01" db="EMBL/GenBank/DDBJ databases">
        <title>Draft genome sequence of Streptomyces sp. 13K301.</title>
        <authorList>
            <person name="Sahin N."/>
            <person name="Saygin H."/>
            <person name="Ay H."/>
        </authorList>
    </citation>
    <scope>NUCLEOTIDE SEQUENCE [LARGE SCALE GENOMIC DNA]</scope>
    <source>
        <strain evidence="1 2">13K301</strain>
    </source>
</reference>
<name>A0A2N8TGU5_9ACTN</name>
<dbReference type="AlphaFoldDB" id="A0A2N8TGU5"/>
<keyword evidence="2" id="KW-1185">Reference proteome</keyword>
<proteinExistence type="predicted"/>
<protein>
    <submittedName>
        <fullName evidence="1">Uncharacterized protein</fullName>
    </submittedName>
</protein>
<sequence length="174" mass="18549">MDAAVVGLVGAISAAALGAVGGWGAARIAVKGATYQADKQASSSCELWLRQVRRDVYHAFLHPARALADEMGAFALRGCTDASVTDEERREARERFMNGIQHLERKSLDMAVEGTSDVTAVAQSVVADMKALSRVLTSTMARGGNGFPEATRLYQRLDALTEKAGHIQGDASLR</sequence>
<evidence type="ECO:0000313" key="1">
    <source>
        <dbReference type="EMBL" id="PNG18251.1"/>
    </source>
</evidence>
<dbReference type="RefSeq" id="WP_102912498.1">
    <property type="nucleotide sequence ID" value="NZ_POUC01000339.1"/>
</dbReference>
<accession>A0A2N8TGU5</accession>
<gene>
    <name evidence="1" type="ORF">C1J00_32100</name>
</gene>
<dbReference type="OrthoDB" id="4339132at2"/>
<evidence type="ECO:0000313" key="2">
    <source>
        <dbReference type="Proteomes" id="UP000235943"/>
    </source>
</evidence>
<comment type="caution">
    <text evidence="1">The sequence shown here is derived from an EMBL/GenBank/DDBJ whole genome shotgun (WGS) entry which is preliminary data.</text>
</comment>
<dbReference type="EMBL" id="POUC01000339">
    <property type="protein sequence ID" value="PNG18251.1"/>
    <property type="molecule type" value="Genomic_DNA"/>
</dbReference>
<organism evidence="1 2">
    <name type="scientific">Streptomyces cahuitamycinicus</name>
    <dbReference type="NCBI Taxonomy" id="2070367"/>
    <lineage>
        <taxon>Bacteria</taxon>
        <taxon>Bacillati</taxon>
        <taxon>Actinomycetota</taxon>
        <taxon>Actinomycetes</taxon>
        <taxon>Kitasatosporales</taxon>
        <taxon>Streptomycetaceae</taxon>
        <taxon>Streptomyces</taxon>
    </lineage>
</organism>
<dbReference type="Proteomes" id="UP000235943">
    <property type="component" value="Unassembled WGS sequence"/>
</dbReference>